<protein>
    <submittedName>
        <fullName evidence="1">Uncharacterized protein</fullName>
    </submittedName>
</protein>
<accession>A0ABW8ETD3</accession>
<keyword evidence="2" id="KW-1185">Reference proteome</keyword>
<dbReference type="EMBL" id="JBIUZV010000001">
    <property type="protein sequence ID" value="MFJ3044712.1"/>
    <property type="molecule type" value="Genomic_DNA"/>
</dbReference>
<dbReference type="RefSeq" id="WP_402698201.1">
    <property type="nucleotide sequence ID" value="NZ_JBIUZV010000001.1"/>
</dbReference>
<gene>
    <name evidence="1" type="ORF">ACIPEN_02670</name>
</gene>
<organism evidence="1 2">
    <name type="scientific">Herbaspirillum chlorophenolicum</name>
    <dbReference type="NCBI Taxonomy" id="211589"/>
    <lineage>
        <taxon>Bacteria</taxon>
        <taxon>Pseudomonadati</taxon>
        <taxon>Pseudomonadota</taxon>
        <taxon>Betaproteobacteria</taxon>
        <taxon>Burkholderiales</taxon>
        <taxon>Oxalobacteraceae</taxon>
        <taxon>Herbaspirillum</taxon>
    </lineage>
</organism>
<comment type="caution">
    <text evidence="1">The sequence shown here is derived from an EMBL/GenBank/DDBJ whole genome shotgun (WGS) entry which is preliminary data.</text>
</comment>
<name>A0ABW8ETD3_9BURK</name>
<evidence type="ECO:0000313" key="1">
    <source>
        <dbReference type="EMBL" id="MFJ3044712.1"/>
    </source>
</evidence>
<evidence type="ECO:0000313" key="2">
    <source>
        <dbReference type="Proteomes" id="UP001617427"/>
    </source>
</evidence>
<proteinExistence type="predicted"/>
<dbReference type="Proteomes" id="UP001617427">
    <property type="component" value="Unassembled WGS sequence"/>
</dbReference>
<reference evidence="1 2" key="1">
    <citation type="submission" date="2024-10" db="EMBL/GenBank/DDBJ databases">
        <title>The Natural Products Discovery Center: Release of the First 8490 Sequenced Strains for Exploring Actinobacteria Biosynthetic Diversity.</title>
        <authorList>
            <person name="Kalkreuter E."/>
            <person name="Kautsar S.A."/>
            <person name="Yang D."/>
            <person name="Bader C.D."/>
            <person name="Teijaro C.N."/>
            <person name="Fluegel L."/>
            <person name="Davis C.M."/>
            <person name="Simpson J.R."/>
            <person name="Lauterbach L."/>
            <person name="Steele A.D."/>
            <person name="Gui C."/>
            <person name="Meng S."/>
            <person name="Li G."/>
            <person name="Viehrig K."/>
            <person name="Ye F."/>
            <person name="Su P."/>
            <person name="Kiefer A.F."/>
            <person name="Nichols A."/>
            <person name="Cepeda A.J."/>
            <person name="Yan W."/>
            <person name="Fan B."/>
            <person name="Jiang Y."/>
            <person name="Adhikari A."/>
            <person name="Zheng C.-J."/>
            <person name="Schuster L."/>
            <person name="Cowan T.M."/>
            <person name="Smanski M.J."/>
            <person name="Chevrette M.G."/>
            <person name="De Carvalho L.P.S."/>
            <person name="Shen B."/>
        </authorList>
    </citation>
    <scope>NUCLEOTIDE SEQUENCE [LARGE SCALE GENOMIC DNA]</scope>
    <source>
        <strain evidence="1 2">NPDC087045</strain>
    </source>
</reference>
<sequence>MIEYDVIAIDLEEEKLRESYLLPDVKGRNATNISRGPQLSNCVTTQTGVNNSPTLIKRRVRTSRSVADGDIVIIGSLEENRESSGCVGFSSSGFFNDAICSSYRSDRGS</sequence>